<gene>
    <name evidence="9" type="ORF">GCM10009020_21560</name>
</gene>
<evidence type="ECO:0000256" key="7">
    <source>
        <dbReference type="ARBA" id="ARBA00023136"/>
    </source>
</evidence>
<evidence type="ECO:0000256" key="4">
    <source>
        <dbReference type="ARBA" id="ARBA00022475"/>
    </source>
</evidence>
<dbReference type="PANTHER" id="PTHR36838:SF3">
    <property type="entry name" value="TRANSPORTER AUXIN EFFLUX CARRIER EC FAMILY"/>
    <property type="match status" value="1"/>
</dbReference>
<reference evidence="9 10" key="1">
    <citation type="journal article" date="2019" name="Int. J. Syst. Evol. Microbiol.">
        <title>The Global Catalogue of Microorganisms (GCM) 10K type strain sequencing project: providing services to taxonomists for standard genome sequencing and annotation.</title>
        <authorList>
            <consortium name="The Broad Institute Genomics Platform"/>
            <consortium name="The Broad Institute Genome Sequencing Center for Infectious Disease"/>
            <person name="Wu L."/>
            <person name="Ma J."/>
        </authorList>
    </citation>
    <scope>NUCLEOTIDE SEQUENCE [LARGE SCALE GENOMIC DNA]</scope>
    <source>
        <strain evidence="9 10">JCM 16328</strain>
    </source>
</reference>
<feature type="transmembrane region" description="Helical" evidence="8">
    <location>
        <begin position="192"/>
        <end position="211"/>
    </location>
</feature>
<comment type="similarity">
    <text evidence="2">Belongs to the auxin efflux carrier (TC 2.A.69) family.</text>
</comment>
<dbReference type="Pfam" id="PF03547">
    <property type="entry name" value="Mem_trans"/>
    <property type="match status" value="2"/>
</dbReference>
<comment type="subcellular location">
    <subcellularLocation>
        <location evidence="1">Cell membrane</location>
        <topology evidence="1">Multi-pass membrane protein</topology>
    </subcellularLocation>
</comment>
<sequence>MSLVSNLLYMLVLLGVGIAGRSLGVLTPSRRELLNALAFYVALPALIFSSMYAQQLDEVLTPALLAGLWSVLVVMVAAGWIVHRSARSNRERSVAIVQSYHGNLGFFGLPIVAATFGDVTTAKASILLGMGALTQVPLTILILVVLNDREASFVDELQQFAKNPVILSLAAGLAVALTGVPVPDIATTGLDVLSQFALPIAVICVGGALSLESADVDLPTVGSVVALKVFLMPAVALAAFSLLSSSPSTVRAGVVMLAMPSAVSTYVYATEYGGDERLASVDVFATTVVSLATIFVLLRFVIGAG</sequence>
<keyword evidence="6 8" id="KW-1133">Transmembrane helix</keyword>
<keyword evidence="7 8" id="KW-0472">Membrane</keyword>
<dbReference type="GO" id="GO:0005886">
    <property type="term" value="C:plasma membrane"/>
    <property type="evidence" value="ECO:0007669"/>
    <property type="project" value="UniProtKB-SubCell"/>
</dbReference>
<feature type="transmembrane region" description="Helical" evidence="8">
    <location>
        <begin position="6"/>
        <end position="26"/>
    </location>
</feature>
<evidence type="ECO:0000313" key="9">
    <source>
        <dbReference type="EMBL" id="GAA0674046.1"/>
    </source>
</evidence>
<feature type="transmembrane region" description="Helical" evidence="8">
    <location>
        <begin position="249"/>
        <end position="269"/>
    </location>
</feature>
<name>A0AAV3TBK6_9EURY</name>
<dbReference type="Proteomes" id="UP001500420">
    <property type="component" value="Unassembled WGS sequence"/>
</dbReference>
<dbReference type="AlphaFoldDB" id="A0AAV3TBK6"/>
<organism evidence="9 10">
    <name type="scientific">Natronoarchaeum mannanilyticum</name>
    <dbReference type="NCBI Taxonomy" id="926360"/>
    <lineage>
        <taxon>Archaea</taxon>
        <taxon>Methanobacteriati</taxon>
        <taxon>Methanobacteriota</taxon>
        <taxon>Stenosarchaea group</taxon>
        <taxon>Halobacteria</taxon>
        <taxon>Halobacteriales</taxon>
        <taxon>Natronoarchaeaceae</taxon>
    </lineage>
</organism>
<evidence type="ECO:0000313" key="10">
    <source>
        <dbReference type="Proteomes" id="UP001500420"/>
    </source>
</evidence>
<keyword evidence="5 8" id="KW-0812">Transmembrane</keyword>
<keyword evidence="10" id="KW-1185">Reference proteome</keyword>
<feature type="transmembrane region" description="Helical" evidence="8">
    <location>
        <begin position="126"/>
        <end position="146"/>
    </location>
</feature>
<feature type="transmembrane region" description="Helical" evidence="8">
    <location>
        <begin position="33"/>
        <end position="53"/>
    </location>
</feature>
<feature type="transmembrane region" description="Helical" evidence="8">
    <location>
        <begin position="281"/>
        <end position="302"/>
    </location>
</feature>
<evidence type="ECO:0000256" key="5">
    <source>
        <dbReference type="ARBA" id="ARBA00022692"/>
    </source>
</evidence>
<keyword evidence="4" id="KW-1003">Cell membrane</keyword>
<evidence type="ECO:0000256" key="8">
    <source>
        <dbReference type="SAM" id="Phobius"/>
    </source>
</evidence>
<accession>A0AAV3TBK6</accession>
<evidence type="ECO:0000256" key="2">
    <source>
        <dbReference type="ARBA" id="ARBA00010145"/>
    </source>
</evidence>
<evidence type="ECO:0000256" key="1">
    <source>
        <dbReference type="ARBA" id="ARBA00004651"/>
    </source>
</evidence>
<protein>
    <submittedName>
        <fullName evidence="9">AEC family transporter</fullName>
    </submittedName>
</protein>
<dbReference type="PANTHER" id="PTHR36838">
    <property type="entry name" value="AUXIN EFFLUX CARRIER FAMILY PROTEIN"/>
    <property type="match status" value="1"/>
</dbReference>
<dbReference type="RefSeq" id="WP_343774021.1">
    <property type="nucleotide sequence ID" value="NZ_BAAADV010000004.1"/>
</dbReference>
<dbReference type="Gene3D" id="1.20.1530.20">
    <property type="match status" value="1"/>
</dbReference>
<proteinExistence type="inferred from homology"/>
<feature type="transmembrane region" description="Helical" evidence="8">
    <location>
        <begin position="59"/>
        <end position="82"/>
    </location>
</feature>
<feature type="transmembrane region" description="Helical" evidence="8">
    <location>
        <begin position="94"/>
        <end position="114"/>
    </location>
</feature>
<dbReference type="InterPro" id="IPR038770">
    <property type="entry name" value="Na+/solute_symporter_sf"/>
</dbReference>
<dbReference type="GO" id="GO:0055085">
    <property type="term" value="P:transmembrane transport"/>
    <property type="evidence" value="ECO:0007669"/>
    <property type="project" value="InterPro"/>
</dbReference>
<keyword evidence="3" id="KW-0813">Transport</keyword>
<feature type="transmembrane region" description="Helical" evidence="8">
    <location>
        <begin position="166"/>
        <end position="186"/>
    </location>
</feature>
<evidence type="ECO:0000256" key="3">
    <source>
        <dbReference type="ARBA" id="ARBA00022448"/>
    </source>
</evidence>
<dbReference type="InterPro" id="IPR004776">
    <property type="entry name" value="Mem_transp_PIN-like"/>
</dbReference>
<comment type="caution">
    <text evidence="9">The sequence shown here is derived from an EMBL/GenBank/DDBJ whole genome shotgun (WGS) entry which is preliminary data.</text>
</comment>
<evidence type="ECO:0000256" key="6">
    <source>
        <dbReference type="ARBA" id="ARBA00022989"/>
    </source>
</evidence>
<feature type="transmembrane region" description="Helical" evidence="8">
    <location>
        <begin position="223"/>
        <end position="243"/>
    </location>
</feature>
<dbReference type="EMBL" id="BAAADV010000004">
    <property type="protein sequence ID" value="GAA0674046.1"/>
    <property type="molecule type" value="Genomic_DNA"/>
</dbReference>